<reference evidence="2 3" key="1">
    <citation type="journal article" date="2018" name="BMC Genomics">
        <title>Comparative genome analyses reveal sequence features reflecting distinct modes of host-adaptation between dicot and monocot powdery mildew.</title>
        <authorList>
            <person name="Wu Y."/>
            <person name="Ma X."/>
            <person name="Pan Z."/>
            <person name="Kale S.D."/>
            <person name="Song Y."/>
            <person name="King H."/>
            <person name="Zhang Q."/>
            <person name="Presley C."/>
            <person name="Deng X."/>
            <person name="Wei C.I."/>
            <person name="Xiao S."/>
        </authorList>
    </citation>
    <scope>NUCLEOTIDE SEQUENCE [LARGE SCALE GENOMIC DNA]</scope>
    <source>
        <strain evidence="2">UCSC1</strain>
    </source>
</reference>
<dbReference type="AlphaFoldDB" id="A0A420HEJ8"/>
<feature type="chain" id="PRO_5018989413" evidence="1">
    <location>
        <begin position="24"/>
        <end position="515"/>
    </location>
</feature>
<dbReference type="SMART" id="SM01149">
    <property type="entry name" value="DUF1237"/>
    <property type="match status" value="1"/>
</dbReference>
<dbReference type="PIRSF" id="PIRSF028846">
    <property type="entry name" value="UCP028846"/>
    <property type="match status" value="1"/>
</dbReference>
<dbReference type="OrthoDB" id="7771656at2759"/>
<dbReference type="SUPFAM" id="SSF48208">
    <property type="entry name" value="Six-hairpin glycosidases"/>
    <property type="match status" value="1"/>
</dbReference>
<dbReference type="PANTHER" id="PTHR31047:SF1">
    <property type="entry name" value="DUF1237 DOMAIN-CONTAINING PROTEIN"/>
    <property type="match status" value="1"/>
</dbReference>
<dbReference type="Gene3D" id="1.50.10.10">
    <property type="match status" value="1"/>
</dbReference>
<dbReference type="EMBL" id="MCBR01020086">
    <property type="protein sequence ID" value="RKF55807.1"/>
    <property type="molecule type" value="Genomic_DNA"/>
</dbReference>
<organism evidence="2 3">
    <name type="scientific">Golovinomyces cichoracearum</name>
    <dbReference type="NCBI Taxonomy" id="62708"/>
    <lineage>
        <taxon>Eukaryota</taxon>
        <taxon>Fungi</taxon>
        <taxon>Dikarya</taxon>
        <taxon>Ascomycota</taxon>
        <taxon>Pezizomycotina</taxon>
        <taxon>Leotiomycetes</taxon>
        <taxon>Erysiphales</taxon>
        <taxon>Erysiphaceae</taxon>
        <taxon>Golovinomyces</taxon>
    </lineage>
</organism>
<feature type="signal peptide" evidence="1">
    <location>
        <begin position="1"/>
        <end position="23"/>
    </location>
</feature>
<comment type="caution">
    <text evidence="2">The sequence shown here is derived from an EMBL/GenBank/DDBJ whole genome shotgun (WGS) entry which is preliminary data.</text>
</comment>
<dbReference type="GO" id="GO:0005975">
    <property type="term" value="P:carbohydrate metabolic process"/>
    <property type="evidence" value="ECO:0007669"/>
    <property type="project" value="InterPro"/>
</dbReference>
<dbReference type="PANTHER" id="PTHR31047">
    <property type="entry name" value="MEIOTICALLY UP-REGULATED GENE 157 PROTEIN"/>
    <property type="match status" value="1"/>
</dbReference>
<accession>A0A420HEJ8</accession>
<evidence type="ECO:0000256" key="1">
    <source>
        <dbReference type="SAM" id="SignalP"/>
    </source>
</evidence>
<dbReference type="InterPro" id="IPR008313">
    <property type="entry name" value="GH125"/>
</dbReference>
<evidence type="ECO:0000313" key="3">
    <source>
        <dbReference type="Proteomes" id="UP000285405"/>
    </source>
</evidence>
<proteinExistence type="predicted"/>
<dbReference type="Pfam" id="PF06824">
    <property type="entry name" value="Glyco_hydro_125"/>
    <property type="match status" value="1"/>
</dbReference>
<dbReference type="GO" id="GO:0003824">
    <property type="term" value="F:catalytic activity"/>
    <property type="evidence" value="ECO:0007669"/>
    <property type="project" value="UniProtKB-ARBA"/>
</dbReference>
<protein>
    <submittedName>
        <fullName evidence="2">Meiotically up-regulated gene 157 protein</fullName>
    </submittedName>
</protein>
<dbReference type="InterPro" id="IPR008928">
    <property type="entry name" value="6-hairpin_glycosidase_sf"/>
</dbReference>
<dbReference type="Proteomes" id="UP000285405">
    <property type="component" value="Unassembled WGS sequence"/>
</dbReference>
<gene>
    <name evidence="2" type="ORF">GcC1_200033</name>
</gene>
<name>A0A420HEJ8_9PEZI</name>
<sequence length="515" mass="57882">MHLIGKYYFLLATVLSLVGFVKAQCQDYSSFSQTLHLPFSTGRYRLPYMRPKPECRTFNSSEVEKTIVEMKDIIKDPDMYRLFENTFPNSLDTAVLWRGFAADNSKEELTFLITGDINAMWLRDSANQMRTYLSLLKPNPGFDSLASLFRGVINLQARYIISAPFCNSFQPPPESGLGPSKNQETPDDVYPIPDNGKVFECKYELDSLAAFLQISTDYYEATKDIDFFRNFQWVDAIKAVLSTTESLTAGTYAPDGSVSKCPYTWLRRSTSATETLANGGCGSPVQAGIGLVRSAFRPSDDSTIYQYLIPANMMFSSYLDSASRIMAAIETHEDIVKHMHEFSTSIRDAITKYGIVSHAKYGDVYAYEVDGFGSINRMDDANIPSLLSAPLIRYLNNSDPIYQNTRRFVQSPDNPYFMRGPVINAVGGPHVGPGMAWPMASIVRILTSDDSNEIITVLREIIGSTAGFGLIHESIDTFNQYHWTRHWFSWVNGLFGQCLLDLKERKGDILGLSFQ</sequence>
<keyword evidence="1" id="KW-0732">Signal</keyword>
<dbReference type="InterPro" id="IPR012341">
    <property type="entry name" value="6hp_glycosidase-like_sf"/>
</dbReference>
<evidence type="ECO:0000313" key="2">
    <source>
        <dbReference type="EMBL" id="RKF55807.1"/>
    </source>
</evidence>